<keyword evidence="9 11" id="KW-0675">Receptor</keyword>
<proteinExistence type="inferred from homology"/>
<dbReference type="EMBL" id="KB309929">
    <property type="protein sequence ID" value="ELT92951.1"/>
    <property type="molecule type" value="Genomic_DNA"/>
</dbReference>
<dbReference type="SUPFAM" id="SSF57716">
    <property type="entry name" value="Glucocorticoid receptor-like (DNA-binding domain)"/>
    <property type="match status" value="1"/>
</dbReference>
<evidence type="ECO:0000256" key="4">
    <source>
        <dbReference type="ARBA" id="ARBA00022771"/>
    </source>
</evidence>
<dbReference type="PROSITE" id="PS51030">
    <property type="entry name" value="NUCLEAR_REC_DBD_2"/>
    <property type="match status" value="1"/>
</dbReference>
<feature type="domain" description="NR LBD" evidence="14">
    <location>
        <begin position="225"/>
        <end position="445"/>
    </location>
</feature>
<dbReference type="GO" id="GO:0008270">
    <property type="term" value="F:zinc ion binding"/>
    <property type="evidence" value="ECO:0007669"/>
    <property type="project" value="UniProtKB-KW"/>
</dbReference>
<sequence length="445" mass="50096">MEQYSVVEGMKSDGGSNNQQQQLLTEADNIAVHVGSEVQCIEEAVTDSNNAMDEQQNSNVVEIFHDYRGDQTVVIYDGMQPQSDNDMVDGSAVDGPVCLVCGDKGSGFHYSVYTCEGCKGFFKRTVQKNLNYCCKENGMCVVNKFTRNSCQCCRFQKCIEVGMKREAVREDRSPGGKHRHKRPRVEGSMEDSDSQTYIINQGSVLSNSPPSGPPSMVIPSSLLPEDEDLISQLIEARPDLTPNLDQAEENKFDINNLMQFGYMELRLIIEWARKVPGFPSLLIEDQMALLKASFMELNVFRLAYRSLEFESGIKFAKGVILTGDESLNIGWGKDLIMFTGEFVQRLKEVQIDHTEFCLLNAIILTYPDACGIQDKRKVMQLQSQIIDCLWRYCTTSYPDEPRRYGKMLLRLPALRTVSAKAAERFLSMSLDGSIKMNALVLEMMS</sequence>
<evidence type="ECO:0000256" key="5">
    <source>
        <dbReference type="ARBA" id="ARBA00022833"/>
    </source>
</evidence>
<evidence type="ECO:0000256" key="6">
    <source>
        <dbReference type="ARBA" id="ARBA00023015"/>
    </source>
</evidence>
<evidence type="ECO:0000256" key="9">
    <source>
        <dbReference type="ARBA" id="ARBA00023170"/>
    </source>
</evidence>
<dbReference type="InterPro" id="IPR000536">
    <property type="entry name" value="Nucl_hrmn_rcpt_lig-bd"/>
</dbReference>
<dbReference type="HOGENOM" id="CLU_007368_5_3_1"/>
<evidence type="ECO:0000256" key="3">
    <source>
        <dbReference type="ARBA" id="ARBA00022723"/>
    </source>
</evidence>
<dbReference type="Gene3D" id="1.10.565.10">
    <property type="entry name" value="Retinoid X Receptor"/>
    <property type="match status" value="1"/>
</dbReference>
<keyword evidence="4 11" id="KW-0863">Zinc-finger</keyword>
<reference evidence="15 17" key="2">
    <citation type="journal article" date="2013" name="Nature">
        <title>Insights into bilaterian evolution from three spiralian genomes.</title>
        <authorList>
            <person name="Simakov O."/>
            <person name="Marletaz F."/>
            <person name="Cho S.J."/>
            <person name="Edsinger-Gonzales E."/>
            <person name="Havlak P."/>
            <person name="Hellsten U."/>
            <person name="Kuo D.H."/>
            <person name="Larsson T."/>
            <person name="Lv J."/>
            <person name="Arendt D."/>
            <person name="Savage R."/>
            <person name="Osoegawa K."/>
            <person name="de Jong P."/>
            <person name="Grimwood J."/>
            <person name="Chapman J.A."/>
            <person name="Shapiro H."/>
            <person name="Aerts A."/>
            <person name="Otillar R.P."/>
            <person name="Terry A.Y."/>
            <person name="Boore J.L."/>
            <person name="Grigoriev I.V."/>
            <person name="Lindberg D.R."/>
            <person name="Seaver E.C."/>
            <person name="Weisblat D.A."/>
            <person name="Putnam N.H."/>
            <person name="Rokhsar D.S."/>
        </authorList>
    </citation>
    <scope>NUCLEOTIDE SEQUENCE</scope>
    <source>
        <strain evidence="15 17">I ESC-2004</strain>
    </source>
</reference>
<dbReference type="EMBL" id="AMQN01013058">
    <property type="status" value="NOT_ANNOTATED_CDS"/>
    <property type="molecule type" value="Genomic_DNA"/>
</dbReference>
<evidence type="ECO:0000256" key="1">
    <source>
        <dbReference type="ARBA" id="ARBA00004123"/>
    </source>
</evidence>
<dbReference type="InterPro" id="IPR035500">
    <property type="entry name" value="NHR-like_dom_sf"/>
</dbReference>
<dbReference type="FunFam" id="3.30.50.10:FF:000006">
    <property type="entry name" value="Nuclear receptor subfamily 5 group A member"/>
    <property type="match status" value="1"/>
</dbReference>
<dbReference type="PROSITE" id="PS51843">
    <property type="entry name" value="NR_LBD"/>
    <property type="match status" value="1"/>
</dbReference>
<keyword evidence="5 11" id="KW-0862">Zinc</keyword>
<evidence type="ECO:0000313" key="15">
    <source>
        <dbReference type="EMBL" id="ELT92951.1"/>
    </source>
</evidence>
<reference evidence="17" key="1">
    <citation type="submission" date="2012-12" db="EMBL/GenBank/DDBJ databases">
        <authorList>
            <person name="Hellsten U."/>
            <person name="Grimwood J."/>
            <person name="Chapman J.A."/>
            <person name="Shapiro H."/>
            <person name="Aerts A."/>
            <person name="Otillar R.P."/>
            <person name="Terry A.Y."/>
            <person name="Boore J.L."/>
            <person name="Simakov O."/>
            <person name="Marletaz F."/>
            <person name="Cho S.-J."/>
            <person name="Edsinger-Gonzales E."/>
            <person name="Havlak P."/>
            <person name="Kuo D.-H."/>
            <person name="Larsson T."/>
            <person name="Lv J."/>
            <person name="Arendt D."/>
            <person name="Savage R."/>
            <person name="Osoegawa K."/>
            <person name="de Jong P."/>
            <person name="Lindberg D.R."/>
            <person name="Seaver E.C."/>
            <person name="Weisblat D.A."/>
            <person name="Putnam N.H."/>
            <person name="Grigoriev I.V."/>
            <person name="Rokhsar D.S."/>
        </authorList>
    </citation>
    <scope>NUCLEOTIDE SEQUENCE</scope>
    <source>
        <strain evidence="17">I ESC-2004</strain>
    </source>
</reference>
<keyword evidence="6 11" id="KW-0805">Transcription regulation</keyword>
<dbReference type="AlphaFoldDB" id="R7TN21"/>
<protein>
    <submittedName>
        <fullName evidence="15 16">Uncharacterized protein</fullName>
    </submittedName>
</protein>
<evidence type="ECO:0000256" key="8">
    <source>
        <dbReference type="ARBA" id="ARBA00023163"/>
    </source>
</evidence>
<keyword evidence="10 11" id="KW-0539">Nucleus</keyword>
<keyword evidence="3 11" id="KW-0479">Metal-binding</keyword>
<dbReference type="SUPFAM" id="SSF48508">
    <property type="entry name" value="Nuclear receptor ligand-binding domain"/>
    <property type="match status" value="1"/>
</dbReference>
<dbReference type="GO" id="GO:0004879">
    <property type="term" value="F:nuclear receptor activity"/>
    <property type="evidence" value="ECO:0007669"/>
    <property type="project" value="InterPro"/>
</dbReference>
<dbReference type="PRINTS" id="PR00546">
    <property type="entry name" value="THYROIDHORMR"/>
</dbReference>
<evidence type="ECO:0000313" key="16">
    <source>
        <dbReference type="EnsemblMetazoa" id="CapteP224945"/>
    </source>
</evidence>
<evidence type="ECO:0000256" key="12">
    <source>
        <dbReference type="SAM" id="MobiDB-lite"/>
    </source>
</evidence>
<dbReference type="InterPro" id="IPR001723">
    <property type="entry name" value="Nuclear_hrmn_rcpt"/>
</dbReference>
<reference evidence="16" key="3">
    <citation type="submission" date="2015-06" db="UniProtKB">
        <authorList>
            <consortium name="EnsemblMetazoa"/>
        </authorList>
    </citation>
    <scope>IDENTIFICATION</scope>
</reference>
<dbReference type="GO" id="GO:0043565">
    <property type="term" value="F:sequence-specific DNA binding"/>
    <property type="evidence" value="ECO:0007669"/>
    <property type="project" value="InterPro"/>
</dbReference>
<dbReference type="EnsemblMetazoa" id="CapteT224945">
    <property type="protein sequence ID" value="CapteP224945"/>
    <property type="gene ID" value="CapteG224945"/>
</dbReference>
<dbReference type="OrthoDB" id="5799427at2759"/>
<organism evidence="15">
    <name type="scientific">Capitella teleta</name>
    <name type="common">Polychaete worm</name>
    <dbReference type="NCBI Taxonomy" id="283909"/>
    <lineage>
        <taxon>Eukaryota</taxon>
        <taxon>Metazoa</taxon>
        <taxon>Spiralia</taxon>
        <taxon>Lophotrochozoa</taxon>
        <taxon>Annelida</taxon>
        <taxon>Polychaeta</taxon>
        <taxon>Sedentaria</taxon>
        <taxon>Scolecida</taxon>
        <taxon>Capitellidae</taxon>
        <taxon>Capitella</taxon>
    </lineage>
</organism>
<dbReference type="Proteomes" id="UP000014760">
    <property type="component" value="Unassembled WGS sequence"/>
</dbReference>
<dbReference type="PRINTS" id="PR00047">
    <property type="entry name" value="STROIDFINGER"/>
</dbReference>
<dbReference type="Gene3D" id="3.30.50.10">
    <property type="entry name" value="Erythroid Transcription Factor GATA-1, subunit A"/>
    <property type="match status" value="1"/>
</dbReference>
<dbReference type="InterPro" id="IPR001628">
    <property type="entry name" value="Znf_hrmn_rcpt"/>
</dbReference>
<comment type="similarity">
    <text evidence="2">Belongs to the nuclear hormone receptor family. NR1 subfamily.</text>
</comment>
<feature type="domain" description="Nuclear receptor" evidence="13">
    <location>
        <begin position="95"/>
        <end position="170"/>
    </location>
</feature>
<dbReference type="STRING" id="283909.R7TN21"/>
<feature type="region of interest" description="Disordered" evidence="12">
    <location>
        <begin position="169"/>
        <end position="192"/>
    </location>
</feature>
<keyword evidence="17" id="KW-1185">Reference proteome</keyword>
<dbReference type="InterPro" id="IPR013088">
    <property type="entry name" value="Znf_NHR/GATA"/>
</dbReference>
<dbReference type="Pfam" id="PF00105">
    <property type="entry name" value="zf-C4"/>
    <property type="match status" value="1"/>
</dbReference>
<dbReference type="GO" id="GO:0005634">
    <property type="term" value="C:nucleus"/>
    <property type="evidence" value="ECO:0007669"/>
    <property type="project" value="UniProtKB-SubCell"/>
</dbReference>
<dbReference type="PANTHER" id="PTHR48092">
    <property type="entry name" value="KNIRPS-RELATED PROTEIN-RELATED"/>
    <property type="match status" value="1"/>
</dbReference>
<evidence type="ECO:0000256" key="10">
    <source>
        <dbReference type="ARBA" id="ARBA00023242"/>
    </source>
</evidence>
<dbReference type="PROSITE" id="PS00031">
    <property type="entry name" value="NUCLEAR_REC_DBD_1"/>
    <property type="match status" value="1"/>
</dbReference>
<keyword evidence="7 11" id="KW-0238">DNA-binding</keyword>
<keyword evidence="8 11" id="KW-0804">Transcription</keyword>
<dbReference type="CDD" id="cd06961">
    <property type="entry name" value="NR_DBD_TR"/>
    <property type="match status" value="1"/>
</dbReference>
<accession>R7TN21</accession>
<dbReference type="SMART" id="SM00430">
    <property type="entry name" value="HOLI"/>
    <property type="match status" value="1"/>
</dbReference>
<evidence type="ECO:0000256" key="7">
    <source>
        <dbReference type="ARBA" id="ARBA00023125"/>
    </source>
</evidence>
<dbReference type="InterPro" id="IPR050200">
    <property type="entry name" value="Nuclear_hormone_rcpt_NR3"/>
</dbReference>
<evidence type="ECO:0000259" key="14">
    <source>
        <dbReference type="PROSITE" id="PS51843"/>
    </source>
</evidence>
<evidence type="ECO:0000256" key="2">
    <source>
        <dbReference type="ARBA" id="ARBA00008092"/>
    </source>
</evidence>
<dbReference type="InterPro" id="IPR001728">
    <property type="entry name" value="ThyrH_rcpt"/>
</dbReference>
<name>R7TN21_CAPTE</name>
<dbReference type="OMA" id="CVINKYT"/>
<evidence type="ECO:0000313" key="17">
    <source>
        <dbReference type="Proteomes" id="UP000014760"/>
    </source>
</evidence>
<comment type="subcellular location">
    <subcellularLocation>
        <location evidence="1 11">Nucleus</location>
    </subcellularLocation>
</comment>
<dbReference type="PRINTS" id="PR00398">
    <property type="entry name" value="STRDHORMONER"/>
</dbReference>
<gene>
    <name evidence="15" type="ORF">CAPTEDRAFT_224945</name>
</gene>
<evidence type="ECO:0000259" key="13">
    <source>
        <dbReference type="PROSITE" id="PS51030"/>
    </source>
</evidence>
<dbReference type="Pfam" id="PF00104">
    <property type="entry name" value="Hormone_recep"/>
    <property type="match status" value="1"/>
</dbReference>
<dbReference type="SMART" id="SM00399">
    <property type="entry name" value="ZnF_C4"/>
    <property type="match status" value="1"/>
</dbReference>
<evidence type="ECO:0000256" key="11">
    <source>
        <dbReference type="RuleBase" id="RU004334"/>
    </source>
</evidence>